<proteinExistence type="predicted"/>
<feature type="region of interest" description="Disordered" evidence="1">
    <location>
        <begin position="288"/>
        <end position="320"/>
    </location>
</feature>
<evidence type="ECO:0000256" key="1">
    <source>
        <dbReference type="SAM" id="MobiDB-lite"/>
    </source>
</evidence>
<dbReference type="eggNOG" id="ENOG5032C6P">
    <property type="taxonomic scope" value="Bacteria"/>
</dbReference>
<organism evidence="2 3">
    <name type="scientific">Nocardia brasiliensis (strain ATCC 700358 / HUJEG-1)</name>
    <dbReference type="NCBI Taxonomy" id="1133849"/>
    <lineage>
        <taxon>Bacteria</taxon>
        <taxon>Bacillati</taxon>
        <taxon>Actinomycetota</taxon>
        <taxon>Actinomycetes</taxon>
        <taxon>Mycobacteriales</taxon>
        <taxon>Nocardiaceae</taxon>
        <taxon>Nocardia</taxon>
    </lineage>
</organism>
<dbReference type="KEGG" id="nbr:O3I_024455"/>
<evidence type="ECO:0000313" key="3">
    <source>
        <dbReference type="Proteomes" id="UP000006304"/>
    </source>
</evidence>
<dbReference type="AlphaFoldDB" id="K0F0F8"/>
<evidence type="ECO:0000313" key="2">
    <source>
        <dbReference type="EMBL" id="AFU02844.1"/>
    </source>
</evidence>
<dbReference type="EMBL" id="CP003876">
    <property type="protein sequence ID" value="AFU02844.1"/>
    <property type="molecule type" value="Genomic_DNA"/>
</dbReference>
<gene>
    <name evidence="2" type="ORF">O3I_024455</name>
</gene>
<protein>
    <submittedName>
        <fullName evidence="2">Uncharacterized protein</fullName>
    </submittedName>
</protein>
<name>K0F0F8_NOCB7</name>
<sequence length="320" mass="35107">MSTPEPARTRVGDLSPEHGQLLAEIHGLAARASHLLRVVDEKTTPATVSAALEDLRGLDRARDMTEIRARATGIPDTWIAHARRLGQTGQPWTTHHRLPRAPLRPSTGRRHQTREDIAQMTEMAALFVTREHLLTTPAGTAEPDPTAADQFRRNLRALRTRALFTADAIELGQRSRAHLFTIDDQRLAGHLAEYVRYSLPDLDAVFYDHASPSIAASVRRSLKQLRRAHPALDTTTDAGHVQPPDPSTLIERARDALHLSLARDYRDLMLSEPATGLDIDTALAAATLPEAPHPESVAVDTDPVDTVSPAPPDPDLDLDP</sequence>
<accession>K0F0F8</accession>
<feature type="region of interest" description="Disordered" evidence="1">
    <location>
        <begin position="90"/>
        <end position="110"/>
    </location>
</feature>
<dbReference type="RefSeq" id="WP_014985699.1">
    <property type="nucleotide sequence ID" value="NC_018681.1"/>
</dbReference>
<reference evidence="2 3" key="1">
    <citation type="journal article" date="2012" name="J. Bacteriol.">
        <title>Complete genome sequence of Nocardia brasiliensis HUJEG-1.</title>
        <authorList>
            <person name="Vera-Cabrera L."/>
            <person name="Ortiz-Lopez R."/>
            <person name="Elizondo-Gonzalez R."/>
            <person name="Perez-Maya A.A."/>
            <person name="Ocampo-Candiani J."/>
        </authorList>
    </citation>
    <scope>NUCLEOTIDE SEQUENCE [LARGE SCALE GENOMIC DNA]</scope>
    <source>
        <strain evidence="3">ATCC 700358</strain>
    </source>
</reference>
<keyword evidence="3" id="KW-1185">Reference proteome</keyword>
<dbReference type="HOGENOM" id="CLU_868290_0_0_11"/>
<dbReference type="Proteomes" id="UP000006304">
    <property type="component" value="Chromosome"/>
</dbReference>
<dbReference type="STRING" id="1133849.O3I_024455"/>